<dbReference type="InterPro" id="IPR000182">
    <property type="entry name" value="GNAT_dom"/>
</dbReference>
<evidence type="ECO:0000259" key="1">
    <source>
        <dbReference type="PROSITE" id="PS51186"/>
    </source>
</evidence>
<dbReference type="AlphaFoldDB" id="A0A6P1ZB12"/>
<protein>
    <submittedName>
        <fullName evidence="2">N-acetyltransferase</fullName>
    </submittedName>
</protein>
<evidence type="ECO:0000313" key="2">
    <source>
        <dbReference type="EMBL" id="TVM31008.1"/>
    </source>
</evidence>
<evidence type="ECO:0000313" key="3">
    <source>
        <dbReference type="Proteomes" id="UP000434052"/>
    </source>
</evidence>
<sequence length="162" mass="17422">MSVQTMRTEPTPRDAARVRALVEATGFFSREEAGVAEELVTERLSKGLASGYYFLFADGPDGGLEGYACYGPAPCTVGSFDLYWIAVHPDAQGNGLGKALFHAVAEAAAAQGGRILFAETSSREQYAPTRRFYEGCGCTVRAVVRDFYDAGEDKVIYGVQLA</sequence>
<dbReference type="EMBL" id="QMIF01000018">
    <property type="protein sequence ID" value="TVM31008.1"/>
    <property type="molecule type" value="Genomic_DNA"/>
</dbReference>
<name>A0A6P1ZB12_9BACT</name>
<proteinExistence type="predicted"/>
<organism evidence="2 3">
    <name type="scientific">Oceanidesulfovibrio marinus</name>
    <dbReference type="NCBI Taxonomy" id="370038"/>
    <lineage>
        <taxon>Bacteria</taxon>
        <taxon>Pseudomonadati</taxon>
        <taxon>Thermodesulfobacteriota</taxon>
        <taxon>Desulfovibrionia</taxon>
        <taxon>Desulfovibrionales</taxon>
        <taxon>Desulfovibrionaceae</taxon>
        <taxon>Oceanidesulfovibrio</taxon>
    </lineage>
</organism>
<dbReference type="CDD" id="cd04301">
    <property type="entry name" value="NAT_SF"/>
    <property type="match status" value="1"/>
</dbReference>
<dbReference type="OrthoDB" id="9789603at2"/>
<accession>A0A6P1ZB12</accession>
<dbReference type="SUPFAM" id="SSF55729">
    <property type="entry name" value="Acyl-CoA N-acyltransferases (Nat)"/>
    <property type="match status" value="1"/>
</dbReference>
<comment type="caution">
    <text evidence="2">The sequence shown here is derived from an EMBL/GenBank/DDBJ whole genome shotgun (WGS) entry which is preliminary data.</text>
</comment>
<dbReference type="Gene3D" id="3.40.630.30">
    <property type="match status" value="1"/>
</dbReference>
<dbReference type="Proteomes" id="UP000434052">
    <property type="component" value="Unassembled WGS sequence"/>
</dbReference>
<keyword evidence="2" id="KW-0808">Transferase</keyword>
<gene>
    <name evidence="2" type="ORF">DQK91_19405</name>
</gene>
<dbReference type="InterPro" id="IPR016181">
    <property type="entry name" value="Acyl_CoA_acyltransferase"/>
</dbReference>
<dbReference type="GO" id="GO:0016747">
    <property type="term" value="F:acyltransferase activity, transferring groups other than amino-acyl groups"/>
    <property type="evidence" value="ECO:0007669"/>
    <property type="project" value="InterPro"/>
</dbReference>
<feature type="domain" description="N-acetyltransferase" evidence="1">
    <location>
        <begin position="4"/>
        <end position="162"/>
    </location>
</feature>
<dbReference type="PROSITE" id="PS51186">
    <property type="entry name" value="GNAT"/>
    <property type="match status" value="1"/>
</dbReference>
<dbReference type="Pfam" id="PF13508">
    <property type="entry name" value="Acetyltransf_7"/>
    <property type="match status" value="1"/>
</dbReference>
<reference evidence="2" key="1">
    <citation type="submission" date="2018-06" db="EMBL/GenBank/DDBJ databases">
        <title>Complete genome of Desulfovibrio marinus P48SEP.</title>
        <authorList>
            <person name="Crispim J.S."/>
            <person name="Vidigal P.M.P."/>
            <person name="Silva L.C.F."/>
            <person name="Araujo L.C."/>
            <person name="Laguardia C.N."/>
            <person name="Dias R.S."/>
            <person name="Sousa M.P."/>
            <person name="Paula S.O."/>
            <person name="Silva C."/>
        </authorList>
    </citation>
    <scope>NUCLEOTIDE SEQUENCE [LARGE SCALE GENOMIC DNA]</scope>
    <source>
        <strain evidence="2">P48SEP</strain>
    </source>
</reference>
<dbReference type="RefSeq" id="WP_144307065.1">
    <property type="nucleotide sequence ID" value="NZ_QMIF01000018.1"/>
</dbReference>